<evidence type="ECO:0000313" key="8">
    <source>
        <dbReference type="EMBL" id="MBD5780807.1"/>
    </source>
</evidence>
<dbReference type="InterPro" id="IPR036627">
    <property type="entry name" value="CobW-likC_sf"/>
</dbReference>
<dbReference type="GO" id="GO:0016787">
    <property type="term" value="F:hydrolase activity"/>
    <property type="evidence" value="ECO:0007669"/>
    <property type="project" value="UniProtKB-KW"/>
</dbReference>
<dbReference type="SUPFAM" id="SSF52540">
    <property type="entry name" value="P-loop containing nucleoside triphosphate hydrolases"/>
    <property type="match status" value="1"/>
</dbReference>
<comment type="similarity">
    <text evidence="4">Belongs to the SIMIBI class G3E GTPase family. ZNG1 subfamily.</text>
</comment>
<organism evidence="8 9">
    <name type="scientific">Pelagicoccus enzymogenes</name>
    <dbReference type="NCBI Taxonomy" id="2773457"/>
    <lineage>
        <taxon>Bacteria</taxon>
        <taxon>Pseudomonadati</taxon>
        <taxon>Verrucomicrobiota</taxon>
        <taxon>Opitutia</taxon>
        <taxon>Puniceicoccales</taxon>
        <taxon>Pelagicoccaceae</taxon>
        <taxon>Pelagicoccus</taxon>
    </lineage>
</organism>
<dbReference type="AlphaFoldDB" id="A0A927IG49"/>
<reference evidence="8" key="1">
    <citation type="submission" date="2020-09" db="EMBL/GenBank/DDBJ databases">
        <title>Pelagicoccus enzymogenes sp. nov. with an EPS production, isolated from marine sediment.</title>
        <authorList>
            <person name="Feng X."/>
        </authorList>
    </citation>
    <scope>NUCLEOTIDE SEQUENCE</scope>
    <source>
        <strain evidence="8">NFK12</strain>
    </source>
</reference>
<evidence type="ECO:0000313" key="9">
    <source>
        <dbReference type="Proteomes" id="UP000622317"/>
    </source>
</evidence>
<proteinExistence type="inferred from homology"/>
<dbReference type="PANTHER" id="PTHR43603">
    <property type="entry name" value="COBW DOMAIN-CONTAINING PROTEIN DDB_G0274527"/>
    <property type="match status" value="1"/>
</dbReference>
<evidence type="ECO:0000256" key="4">
    <source>
        <dbReference type="ARBA" id="ARBA00034320"/>
    </source>
</evidence>
<accession>A0A927IG49</accession>
<dbReference type="EMBL" id="JACYFG010000038">
    <property type="protein sequence ID" value="MBD5780807.1"/>
    <property type="molecule type" value="Genomic_DNA"/>
</dbReference>
<dbReference type="Gene3D" id="3.40.50.300">
    <property type="entry name" value="P-loop containing nucleotide triphosphate hydrolases"/>
    <property type="match status" value="1"/>
</dbReference>
<dbReference type="Proteomes" id="UP000622317">
    <property type="component" value="Unassembled WGS sequence"/>
</dbReference>
<dbReference type="Gene3D" id="3.30.1220.10">
    <property type="entry name" value="CobW-like, C-terminal domain"/>
    <property type="match status" value="1"/>
</dbReference>
<dbReference type="Pfam" id="PF07683">
    <property type="entry name" value="CobW_C"/>
    <property type="match status" value="1"/>
</dbReference>
<dbReference type="PANTHER" id="PTHR43603:SF1">
    <property type="entry name" value="ZINC-REGULATED GTPASE METALLOPROTEIN ACTIVATOR 1"/>
    <property type="match status" value="1"/>
</dbReference>
<sequence>MSDSQAHLSVTILSGFLGAGKTTLLNHLLRNANGERIAVIVNDIGEVNIDADLIQSEVRTLEGGSQNEVVELSGGCICCTIQGDLALAVMDLAKKGNIDHIVIEATGVAEPTQIVHTFLTPGPNGKSLEEVVRIDSLVTVVDSAFFLREWKANAAKGTSRELLRQQDERPVFELIVEQIECADILVLNKMDVVNEAERSEVRVILDELNRRAIKHECENGQLPKDAILHNGAFDLDATLSGASWLQSLNKQDQESGPADPIEDKSTPKLFRKVENSPSALFFPSISKALDPIAKAQQGLVTLVYRSRKRFQADKFAHIINTSIPGLLRAKGYCWIEGNDQQVGFLSIAGSTTRCDFIGSWWITALEKGNIDRSQIPAEVEKKWESPHGDRRQELVFIGFHLDRDRLQAELDACLVD</sequence>
<dbReference type="InterPro" id="IPR051927">
    <property type="entry name" value="Zn_Chap_cDPG_Synth"/>
</dbReference>
<dbReference type="RefSeq" id="WP_191617917.1">
    <property type="nucleotide sequence ID" value="NZ_JACYFG010000038.1"/>
</dbReference>
<dbReference type="SUPFAM" id="SSF90002">
    <property type="entry name" value="Hypothetical protein YjiA, C-terminal domain"/>
    <property type="match status" value="1"/>
</dbReference>
<feature type="domain" description="CobW C-terminal" evidence="7">
    <location>
        <begin position="299"/>
        <end position="414"/>
    </location>
</feature>
<evidence type="ECO:0000256" key="6">
    <source>
        <dbReference type="ARBA" id="ARBA00049117"/>
    </source>
</evidence>
<dbReference type="CDD" id="cd03112">
    <property type="entry name" value="CobW-like"/>
    <property type="match status" value="1"/>
</dbReference>
<comment type="catalytic activity">
    <reaction evidence="6">
        <text>GTP + H2O = GDP + phosphate + H(+)</text>
        <dbReference type="Rhea" id="RHEA:19669"/>
        <dbReference type="ChEBI" id="CHEBI:15377"/>
        <dbReference type="ChEBI" id="CHEBI:15378"/>
        <dbReference type="ChEBI" id="CHEBI:37565"/>
        <dbReference type="ChEBI" id="CHEBI:43474"/>
        <dbReference type="ChEBI" id="CHEBI:58189"/>
    </reaction>
    <physiologicalReaction direction="left-to-right" evidence="6">
        <dbReference type="Rhea" id="RHEA:19670"/>
    </physiologicalReaction>
</comment>
<evidence type="ECO:0000256" key="3">
    <source>
        <dbReference type="ARBA" id="ARBA00023186"/>
    </source>
</evidence>
<evidence type="ECO:0000256" key="2">
    <source>
        <dbReference type="ARBA" id="ARBA00022801"/>
    </source>
</evidence>
<dbReference type="GO" id="GO:0000166">
    <property type="term" value="F:nucleotide binding"/>
    <property type="evidence" value="ECO:0007669"/>
    <property type="project" value="UniProtKB-KW"/>
</dbReference>
<dbReference type="Pfam" id="PF02492">
    <property type="entry name" value="cobW"/>
    <property type="match status" value="1"/>
</dbReference>
<dbReference type="SMART" id="SM00833">
    <property type="entry name" value="CobW_C"/>
    <property type="match status" value="1"/>
</dbReference>
<dbReference type="InterPro" id="IPR003495">
    <property type="entry name" value="CobW/HypB/UreG_nucleotide-bd"/>
</dbReference>
<keyword evidence="3" id="KW-0143">Chaperone</keyword>
<keyword evidence="2" id="KW-0378">Hydrolase</keyword>
<keyword evidence="1" id="KW-0547">Nucleotide-binding</keyword>
<evidence type="ECO:0000259" key="7">
    <source>
        <dbReference type="SMART" id="SM00833"/>
    </source>
</evidence>
<comment type="caution">
    <text evidence="8">The sequence shown here is derived from an EMBL/GenBank/DDBJ whole genome shotgun (WGS) entry which is preliminary data.</text>
</comment>
<comment type="function">
    <text evidence="5">Zinc chaperone that directly transfers zinc cofactor to target proteins, thereby activating them. Zinc is transferred from the CXCC motif in the GTPase domain to the zinc binding site in target proteins in a process requiring GTP hydrolysis.</text>
</comment>
<dbReference type="InterPro" id="IPR027417">
    <property type="entry name" value="P-loop_NTPase"/>
</dbReference>
<name>A0A927IG49_9BACT</name>
<evidence type="ECO:0000256" key="5">
    <source>
        <dbReference type="ARBA" id="ARBA00045658"/>
    </source>
</evidence>
<evidence type="ECO:0000256" key="1">
    <source>
        <dbReference type="ARBA" id="ARBA00022741"/>
    </source>
</evidence>
<gene>
    <name evidence="8" type="ORF">IEN85_15005</name>
</gene>
<protein>
    <submittedName>
        <fullName evidence="8">GTP-binding protein</fullName>
    </submittedName>
</protein>
<dbReference type="InterPro" id="IPR011629">
    <property type="entry name" value="CobW-like_C"/>
</dbReference>
<keyword evidence="9" id="KW-1185">Reference proteome</keyword>